<organism evidence="2 3">
    <name type="scientific">Psilocybe cf. subviscida</name>
    <dbReference type="NCBI Taxonomy" id="2480587"/>
    <lineage>
        <taxon>Eukaryota</taxon>
        <taxon>Fungi</taxon>
        <taxon>Dikarya</taxon>
        <taxon>Basidiomycota</taxon>
        <taxon>Agaricomycotina</taxon>
        <taxon>Agaricomycetes</taxon>
        <taxon>Agaricomycetidae</taxon>
        <taxon>Agaricales</taxon>
        <taxon>Agaricineae</taxon>
        <taxon>Strophariaceae</taxon>
        <taxon>Psilocybe</taxon>
    </lineage>
</organism>
<comment type="caution">
    <text evidence="2">The sequence shown here is derived from an EMBL/GenBank/DDBJ whole genome shotgun (WGS) entry which is preliminary data.</text>
</comment>
<dbReference type="AlphaFoldDB" id="A0A8H5EY31"/>
<dbReference type="CDD" id="cd00586">
    <property type="entry name" value="4HBT"/>
    <property type="match status" value="1"/>
</dbReference>
<dbReference type="EMBL" id="JAACJJ010000042">
    <property type="protein sequence ID" value="KAF5316556.1"/>
    <property type="molecule type" value="Genomic_DNA"/>
</dbReference>
<gene>
    <name evidence="2" type="ORF">D9619_006741</name>
</gene>
<dbReference type="OrthoDB" id="5538558at2759"/>
<evidence type="ECO:0000313" key="3">
    <source>
        <dbReference type="Proteomes" id="UP000567179"/>
    </source>
</evidence>
<sequence length="300" mass="34197">MLIRRLANPAFVLKRVGPTRDTSSISALQDAFRDPSSPFHIPPGTQGPESPDSPPTQHMSTLAAGAEEGLEEAHAKLRKVGMDPASFWEQRIVWGDMDSFQHVNNVRYVRFFESARIKWMLSLGEEIGGRERAQDMIQGKGLSLILKSIDVSFRRPVTYPDTLVIGFKPVNTSTEHDLATFKVAASAYSLQQKAFVAHSKEALVWYDYDRLRKCDPGQNIRDFFNNVPTRRHRFIDWGVPPHIAWTRLPDVVQMRKVSVRHFVKNKVVEAFEIFTSRFKYDRVRLRAAINMRKTAGFPGA</sequence>
<evidence type="ECO:0000313" key="2">
    <source>
        <dbReference type="EMBL" id="KAF5316556.1"/>
    </source>
</evidence>
<dbReference type="PANTHER" id="PTHR31793">
    <property type="entry name" value="4-HYDROXYBENZOYL-COA THIOESTERASE FAMILY MEMBER"/>
    <property type="match status" value="1"/>
</dbReference>
<evidence type="ECO:0008006" key="4">
    <source>
        <dbReference type="Google" id="ProtNLM"/>
    </source>
</evidence>
<accession>A0A8H5EY31</accession>
<proteinExistence type="predicted"/>
<feature type="region of interest" description="Disordered" evidence="1">
    <location>
        <begin position="32"/>
        <end position="59"/>
    </location>
</feature>
<dbReference type="Pfam" id="PF13279">
    <property type="entry name" value="4HBT_2"/>
    <property type="match status" value="1"/>
</dbReference>
<dbReference type="InterPro" id="IPR029069">
    <property type="entry name" value="HotDog_dom_sf"/>
</dbReference>
<dbReference type="GO" id="GO:0047617">
    <property type="term" value="F:fatty acyl-CoA hydrolase activity"/>
    <property type="evidence" value="ECO:0007669"/>
    <property type="project" value="TreeGrafter"/>
</dbReference>
<protein>
    <recommendedName>
        <fullName evidence="4">Thioesterase/thiol ester dehydrase-isomerase</fullName>
    </recommendedName>
</protein>
<reference evidence="2 3" key="1">
    <citation type="journal article" date="2020" name="ISME J.">
        <title>Uncovering the hidden diversity of litter-decomposition mechanisms in mushroom-forming fungi.</title>
        <authorList>
            <person name="Floudas D."/>
            <person name="Bentzer J."/>
            <person name="Ahren D."/>
            <person name="Johansson T."/>
            <person name="Persson P."/>
            <person name="Tunlid A."/>
        </authorList>
    </citation>
    <scope>NUCLEOTIDE SEQUENCE [LARGE SCALE GENOMIC DNA]</scope>
    <source>
        <strain evidence="2 3">CBS 101986</strain>
    </source>
</reference>
<keyword evidence="3" id="KW-1185">Reference proteome</keyword>
<dbReference type="Proteomes" id="UP000567179">
    <property type="component" value="Unassembled WGS sequence"/>
</dbReference>
<dbReference type="Gene3D" id="3.10.129.10">
    <property type="entry name" value="Hotdog Thioesterase"/>
    <property type="match status" value="1"/>
</dbReference>
<name>A0A8H5EY31_9AGAR</name>
<dbReference type="InterPro" id="IPR050563">
    <property type="entry name" value="4-hydroxybenzoyl-CoA_TE"/>
</dbReference>
<dbReference type="PANTHER" id="PTHR31793:SF39">
    <property type="entry name" value="THIOESTERASE_THIOL ESTER DEHYDRASE-ISOMERASE"/>
    <property type="match status" value="1"/>
</dbReference>
<dbReference type="SUPFAM" id="SSF54637">
    <property type="entry name" value="Thioesterase/thiol ester dehydrase-isomerase"/>
    <property type="match status" value="1"/>
</dbReference>
<evidence type="ECO:0000256" key="1">
    <source>
        <dbReference type="SAM" id="MobiDB-lite"/>
    </source>
</evidence>